<dbReference type="PROSITE" id="PS00775">
    <property type="entry name" value="GLYCOSYL_HYDROL_F3"/>
    <property type="match status" value="1"/>
</dbReference>
<dbReference type="GO" id="GO:0009254">
    <property type="term" value="P:peptidoglycan turnover"/>
    <property type="evidence" value="ECO:0007669"/>
    <property type="project" value="TreeGrafter"/>
</dbReference>
<dbReference type="SUPFAM" id="SSF51445">
    <property type="entry name" value="(Trans)glycosidases"/>
    <property type="match status" value="1"/>
</dbReference>
<dbReference type="EMBL" id="CP060635">
    <property type="protein sequence ID" value="QNM08015.1"/>
    <property type="molecule type" value="Genomic_DNA"/>
</dbReference>
<keyword evidence="7" id="KW-0812">Transmembrane</keyword>
<evidence type="ECO:0000256" key="2">
    <source>
        <dbReference type="ARBA" id="ARBA00005336"/>
    </source>
</evidence>
<feature type="transmembrane region" description="Helical" evidence="7">
    <location>
        <begin position="31"/>
        <end position="52"/>
    </location>
</feature>
<feature type="domain" description="Glycoside hydrolase family 3 N-terminal" evidence="8">
    <location>
        <begin position="133"/>
        <end position="464"/>
    </location>
</feature>
<keyword evidence="7" id="KW-0472">Membrane</keyword>
<dbReference type="PANTHER" id="PTHR30480">
    <property type="entry name" value="BETA-HEXOSAMINIDASE-RELATED"/>
    <property type="match status" value="1"/>
</dbReference>
<keyword evidence="5" id="KW-0326">Glycosidase</keyword>
<feature type="compositionally biased region" description="Polar residues" evidence="6">
    <location>
        <begin position="95"/>
        <end position="108"/>
    </location>
</feature>
<feature type="compositionally biased region" description="Basic and acidic residues" evidence="6">
    <location>
        <begin position="75"/>
        <end position="86"/>
    </location>
</feature>
<reference evidence="9 10" key="1">
    <citation type="submission" date="2020-08" db="EMBL/GenBank/DDBJ databases">
        <authorList>
            <person name="Liu C."/>
            <person name="Sun Q."/>
        </authorList>
    </citation>
    <scope>NUCLEOTIDE SEQUENCE [LARGE SCALE GENOMIC DNA]</scope>
    <source>
        <strain evidence="9 10">NSJ-29</strain>
    </source>
</reference>
<accession>A0A7G9GB33</accession>
<dbReference type="InterPro" id="IPR050226">
    <property type="entry name" value="NagZ_Beta-hexosaminidase"/>
</dbReference>
<evidence type="ECO:0000256" key="1">
    <source>
        <dbReference type="ARBA" id="ARBA00001231"/>
    </source>
</evidence>
<evidence type="ECO:0000256" key="3">
    <source>
        <dbReference type="ARBA" id="ARBA00012663"/>
    </source>
</evidence>
<comment type="similarity">
    <text evidence="2">Belongs to the glycosyl hydrolase 3 family.</text>
</comment>
<protein>
    <recommendedName>
        <fullName evidence="3">beta-N-acetylhexosaminidase</fullName>
        <ecNumber evidence="3">3.2.1.52</ecNumber>
    </recommendedName>
</protein>
<comment type="catalytic activity">
    <reaction evidence="1">
        <text>Hydrolysis of terminal non-reducing N-acetyl-D-hexosamine residues in N-acetyl-beta-D-hexosaminides.</text>
        <dbReference type="EC" id="3.2.1.52"/>
    </reaction>
</comment>
<evidence type="ECO:0000313" key="9">
    <source>
        <dbReference type="EMBL" id="QNM08015.1"/>
    </source>
</evidence>
<dbReference type="InterPro" id="IPR017853">
    <property type="entry name" value="GH"/>
</dbReference>
<evidence type="ECO:0000259" key="8">
    <source>
        <dbReference type="Pfam" id="PF00933"/>
    </source>
</evidence>
<dbReference type="Gene3D" id="3.20.20.300">
    <property type="entry name" value="Glycoside hydrolase, family 3, N-terminal domain"/>
    <property type="match status" value="1"/>
</dbReference>
<dbReference type="AlphaFoldDB" id="A0A7G9GB33"/>
<gene>
    <name evidence="9" type="ORF">H9Q79_14125</name>
</gene>
<organism evidence="9 10">
    <name type="scientific">Wansuia hejianensis</name>
    <dbReference type="NCBI Taxonomy" id="2763667"/>
    <lineage>
        <taxon>Bacteria</taxon>
        <taxon>Bacillati</taxon>
        <taxon>Bacillota</taxon>
        <taxon>Clostridia</taxon>
        <taxon>Lachnospirales</taxon>
        <taxon>Lachnospiraceae</taxon>
        <taxon>Wansuia</taxon>
    </lineage>
</organism>
<keyword evidence="4" id="KW-0378">Hydrolase</keyword>
<dbReference type="Proteomes" id="UP000515860">
    <property type="component" value="Chromosome"/>
</dbReference>
<evidence type="ECO:0000313" key="10">
    <source>
        <dbReference type="Proteomes" id="UP000515860"/>
    </source>
</evidence>
<dbReference type="GO" id="GO:0004563">
    <property type="term" value="F:beta-N-acetylhexosaminidase activity"/>
    <property type="evidence" value="ECO:0007669"/>
    <property type="project" value="UniProtKB-EC"/>
</dbReference>
<dbReference type="InterPro" id="IPR001764">
    <property type="entry name" value="Glyco_hydro_3_N"/>
</dbReference>
<dbReference type="KEGG" id="whj:H9Q79_14125"/>
<dbReference type="InterPro" id="IPR036962">
    <property type="entry name" value="Glyco_hydro_3_N_sf"/>
</dbReference>
<dbReference type="EC" id="3.2.1.52" evidence="3"/>
<keyword evidence="7" id="KW-1133">Transmembrane helix</keyword>
<name>A0A7G9GB33_9FIRM</name>
<keyword evidence="10" id="KW-1185">Reference proteome</keyword>
<evidence type="ECO:0000256" key="4">
    <source>
        <dbReference type="ARBA" id="ARBA00022801"/>
    </source>
</evidence>
<dbReference type="GO" id="GO:0005975">
    <property type="term" value="P:carbohydrate metabolic process"/>
    <property type="evidence" value="ECO:0007669"/>
    <property type="project" value="InterPro"/>
</dbReference>
<dbReference type="InterPro" id="IPR019800">
    <property type="entry name" value="Glyco_hydro_3_AS"/>
</dbReference>
<evidence type="ECO:0000256" key="7">
    <source>
        <dbReference type="SAM" id="Phobius"/>
    </source>
</evidence>
<dbReference type="Pfam" id="PF00933">
    <property type="entry name" value="Glyco_hydro_3"/>
    <property type="match status" value="1"/>
</dbReference>
<proteinExistence type="inferred from homology"/>
<sequence length="470" mass="51596">MTCRKMWWTFGPIMPEESVTFVNMKINRSNILLLLLIIGEIIAILLFGMMVVRQKRENSQLRQEAREMENEIREFQNELQSEKPEAEDVMETNAKDQISPETQNSESEQAVEGLQEGKSVKSPEEELLNRMTAEEKTAQLFYITPDALCGVSGATRAGDTLKQSYEQYPVGGLIFFGNNIVSEGQIREMTSGLRETGINRIGVSPFLGIDEEGGTVTRIAGKEGFPVEDVGDMYLIGETGDAGKAREAGSTLGAYLSDYGFDMDFAPDADVLVNPGNTVVSRRSFGADPLVVSEMVAEEIRGLQAQGVWGVLKHFPGHGATEEDSHEGFAYSDRTLEELRQCEFLPFRAGIEAGARAVMVGHISLPQITGDGTPAVLSEAVMNQMLRQELGFQGIIITDALNMGAITENYTTEDAAVQAILAGADMLLMPADFQKAYQAVLNAVNDGRITRERLDESVLRILKVKCSEDL</sequence>
<evidence type="ECO:0000256" key="6">
    <source>
        <dbReference type="SAM" id="MobiDB-lite"/>
    </source>
</evidence>
<dbReference type="PANTHER" id="PTHR30480:SF13">
    <property type="entry name" value="BETA-HEXOSAMINIDASE"/>
    <property type="match status" value="1"/>
</dbReference>
<feature type="region of interest" description="Disordered" evidence="6">
    <location>
        <begin position="75"/>
        <end position="123"/>
    </location>
</feature>
<evidence type="ECO:0000256" key="5">
    <source>
        <dbReference type="ARBA" id="ARBA00023295"/>
    </source>
</evidence>